<dbReference type="EMBL" id="CP045890">
    <property type="protein sequence ID" value="QQP55925.1"/>
    <property type="molecule type" value="Genomic_DNA"/>
</dbReference>
<name>A0A7T8QUU6_CALRO</name>
<proteinExistence type="predicted"/>
<dbReference type="AlphaFoldDB" id="A0A7T8QUU6"/>
<evidence type="ECO:0000313" key="1">
    <source>
        <dbReference type="EMBL" id="QQP55925.1"/>
    </source>
</evidence>
<organism evidence="1 2">
    <name type="scientific">Caligus rogercresseyi</name>
    <name type="common">Sea louse</name>
    <dbReference type="NCBI Taxonomy" id="217165"/>
    <lineage>
        <taxon>Eukaryota</taxon>
        <taxon>Metazoa</taxon>
        <taxon>Ecdysozoa</taxon>
        <taxon>Arthropoda</taxon>
        <taxon>Crustacea</taxon>
        <taxon>Multicrustacea</taxon>
        <taxon>Hexanauplia</taxon>
        <taxon>Copepoda</taxon>
        <taxon>Siphonostomatoida</taxon>
        <taxon>Caligidae</taxon>
        <taxon>Caligus</taxon>
    </lineage>
</organism>
<protein>
    <submittedName>
        <fullName evidence="1">Uncharacterized protein</fullName>
    </submittedName>
</protein>
<sequence>MPSLPIFQIFLTTIQKSLLQSVPPPQPPLHDSLMKTSEKKIKAFEEANSFLALEQLQIKMDRTFLPSGVQEHYDEKDK</sequence>
<gene>
    <name evidence="1" type="ORF">FKW44_000419</name>
</gene>
<reference evidence="2" key="1">
    <citation type="submission" date="2021-01" db="EMBL/GenBank/DDBJ databases">
        <title>Caligus Genome Assembly.</title>
        <authorList>
            <person name="Gallardo-Escarate C."/>
        </authorList>
    </citation>
    <scope>NUCLEOTIDE SEQUENCE [LARGE SCALE GENOMIC DNA]</scope>
</reference>
<evidence type="ECO:0000313" key="2">
    <source>
        <dbReference type="Proteomes" id="UP000595437"/>
    </source>
</evidence>
<keyword evidence="2" id="KW-1185">Reference proteome</keyword>
<dbReference type="OrthoDB" id="6764673at2759"/>
<accession>A0A7T8QUU6</accession>
<dbReference type="Proteomes" id="UP000595437">
    <property type="component" value="Chromosome 1"/>
</dbReference>